<keyword evidence="2" id="KW-0472">Membrane</keyword>
<dbReference type="AlphaFoldDB" id="A0A5C6FRM1"/>
<feature type="region of interest" description="Disordered" evidence="1">
    <location>
        <begin position="1"/>
        <end position="33"/>
    </location>
</feature>
<feature type="transmembrane region" description="Helical" evidence="2">
    <location>
        <begin position="209"/>
        <end position="227"/>
    </location>
</feature>
<dbReference type="EMBL" id="SJPZ01000001">
    <property type="protein sequence ID" value="TWU65559.1"/>
    <property type="molecule type" value="Genomic_DNA"/>
</dbReference>
<protein>
    <submittedName>
        <fullName evidence="3">ABC-2 family transporter protein</fullName>
    </submittedName>
</protein>
<reference evidence="3 4" key="1">
    <citation type="submission" date="2019-02" db="EMBL/GenBank/DDBJ databases">
        <title>Deep-cultivation of Planctomycetes and their phenomic and genomic characterization uncovers novel biology.</title>
        <authorList>
            <person name="Wiegand S."/>
            <person name="Jogler M."/>
            <person name="Boedeker C."/>
            <person name="Pinto D."/>
            <person name="Vollmers J."/>
            <person name="Rivas-Marin E."/>
            <person name="Kohn T."/>
            <person name="Peeters S.H."/>
            <person name="Heuer A."/>
            <person name="Rast P."/>
            <person name="Oberbeckmann S."/>
            <person name="Bunk B."/>
            <person name="Jeske O."/>
            <person name="Meyerdierks A."/>
            <person name="Storesund J.E."/>
            <person name="Kallscheuer N."/>
            <person name="Luecker S."/>
            <person name="Lage O.M."/>
            <person name="Pohl T."/>
            <person name="Merkel B.J."/>
            <person name="Hornburger P."/>
            <person name="Mueller R.-W."/>
            <person name="Bruemmer F."/>
            <person name="Labrenz M."/>
            <person name="Spormann A.M."/>
            <person name="Op Den Camp H."/>
            <person name="Overmann J."/>
            <person name="Amann R."/>
            <person name="Jetten M.S.M."/>
            <person name="Mascher T."/>
            <person name="Medema M.H."/>
            <person name="Devos D.P."/>
            <person name="Kaster A.-K."/>
            <person name="Ovreas L."/>
            <person name="Rohde M."/>
            <person name="Galperin M.Y."/>
            <person name="Jogler C."/>
        </authorList>
    </citation>
    <scope>NUCLEOTIDE SEQUENCE [LARGE SCALE GENOMIC DNA]</scope>
    <source>
        <strain evidence="3 4">V7</strain>
    </source>
</reference>
<feature type="transmembrane region" description="Helical" evidence="2">
    <location>
        <begin position="96"/>
        <end position="114"/>
    </location>
</feature>
<feature type="transmembrane region" description="Helical" evidence="2">
    <location>
        <begin position="64"/>
        <end position="84"/>
    </location>
</feature>
<evidence type="ECO:0000313" key="4">
    <source>
        <dbReference type="Proteomes" id="UP000316476"/>
    </source>
</evidence>
<feature type="transmembrane region" description="Helical" evidence="2">
    <location>
        <begin position="262"/>
        <end position="282"/>
    </location>
</feature>
<evidence type="ECO:0000256" key="1">
    <source>
        <dbReference type="SAM" id="MobiDB-lite"/>
    </source>
</evidence>
<organism evidence="3 4">
    <name type="scientific">Crateriforma conspicua</name>
    <dbReference type="NCBI Taxonomy" id="2527996"/>
    <lineage>
        <taxon>Bacteria</taxon>
        <taxon>Pseudomonadati</taxon>
        <taxon>Planctomycetota</taxon>
        <taxon>Planctomycetia</taxon>
        <taxon>Planctomycetales</taxon>
        <taxon>Planctomycetaceae</taxon>
        <taxon>Crateriforma</taxon>
    </lineage>
</organism>
<evidence type="ECO:0000313" key="3">
    <source>
        <dbReference type="EMBL" id="TWU65559.1"/>
    </source>
</evidence>
<dbReference type="Proteomes" id="UP000316476">
    <property type="component" value="Unassembled WGS sequence"/>
</dbReference>
<feature type="transmembrane region" description="Helical" evidence="2">
    <location>
        <begin position="175"/>
        <end position="202"/>
    </location>
</feature>
<keyword evidence="2" id="KW-1133">Transmembrane helix</keyword>
<sequence>MSDESTVSLETADGESTVGRTMDQDSSPSELIHPTKPQAVRSTLGMIVDFVRFELSRSVTAGRLAVWFLLIAFPIVIVALLRMQRSVDAIDPWGNAVYFLIPEVTCLLGLLLWATPAVGTELEGQTWIYLATRTRGRMIVLVGKYMTAILWTIAAAAISLIGCTALIGPDDPGRFWGILTLLAALSCLAHGAQYLLIGVFFFRRTMVAAVFYTLVAEYGLSFVPAIINQLTVNYQLRGLLTRWTSWRSVQVFDDTTFGNESIARHLLALLIVTAVCLTLAMYRVRTAQYPTQQDGGG</sequence>
<proteinExistence type="predicted"/>
<name>A0A5C6FRM1_9PLAN</name>
<accession>A0A5C6FRM1</accession>
<feature type="transmembrane region" description="Helical" evidence="2">
    <location>
        <begin position="145"/>
        <end position="169"/>
    </location>
</feature>
<gene>
    <name evidence="3" type="ORF">V7x_11070</name>
</gene>
<keyword evidence="2" id="KW-0812">Transmembrane</keyword>
<comment type="caution">
    <text evidence="3">The sequence shown here is derived from an EMBL/GenBank/DDBJ whole genome shotgun (WGS) entry which is preliminary data.</text>
</comment>
<dbReference type="RefSeq" id="WP_197136150.1">
    <property type="nucleotide sequence ID" value="NZ_SJPZ01000001.1"/>
</dbReference>
<evidence type="ECO:0000256" key="2">
    <source>
        <dbReference type="SAM" id="Phobius"/>
    </source>
</evidence>